<keyword evidence="3" id="KW-0808">Transferase</keyword>
<feature type="compositionally biased region" description="Low complexity" evidence="6">
    <location>
        <begin position="1100"/>
        <end position="1117"/>
    </location>
</feature>
<feature type="region of interest" description="Disordered" evidence="6">
    <location>
        <begin position="1238"/>
        <end position="1268"/>
    </location>
</feature>
<keyword evidence="7" id="KW-0812">Transmembrane</keyword>
<reference evidence="9 10" key="1">
    <citation type="journal article" date="2024" name="Microbiol. Resour. Announc.">
        <title>Genome annotations for the ascomycete fungi Trichoderma harzianum, Trichoderma aggressivum, and Purpureocillium lilacinum.</title>
        <authorList>
            <person name="Beijen E.P.W."/>
            <person name="Ohm R.A."/>
        </authorList>
    </citation>
    <scope>NUCLEOTIDE SEQUENCE [LARGE SCALE GENOMIC DNA]</scope>
    <source>
        <strain evidence="9 10">CBS 150709</strain>
    </source>
</reference>
<feature type="domain" description="Glycosyl transferase 64" evidence="8">
    <location>
        <begin position="222"/>
        <end position="467"/>
    </location>
</feature>
<evidence type="ECO:0000256" key="1">
    <source>
        <dbReference type="ARBA" id="ARBA00004370"/>
    </source>
</evidence>
<evidence type="ECO:0000256" key="6">
    <source>
        <dbReference type="SAM" id="MobiDB-lite"/>
    </source>
</evidence>
<organism evidence="9 10">
    <name type="scientific">Purpureocillium lilacinum</name>
    <name type="common">Paecilomyces lilacinus</name>
    <dbReference type="NCBI Taxonomy" id="33203"/>
    <lineage>
        <taxon>Eukaryota</taxon>
        <taxon>Fungi</taxon>
        <taxon>Dikarya</taxon>
        <taxon>Ascomycota</taxon>
        <taxon>Pezizomycotina</taxon>
        <taxon>Sordariomycetes</taxon>
        <taxon>Hypocreomycetidae</taxon>
        <taxon>Hypocreales</taxon>
        <taxon>Ophiocordycipitaceae</taxon>
        <taxon>Purpureocillium</taxon>
    </lineage>
</organism>
<feature type="transmembrane region" description="Helical" evidence="7">
    <location>
        <begin position="745"/>
        <end position="768"/>
    </location>
</feature>
<name>A0ABR0CBY9_PURLI</name>
<dbReference type="Gene3D" id="3.90.550.20">
    <property type="match status" value="1"/>
</dbReference>
<dbReference type="Gene3D" id="3.90.550.10">
    <property type="entry name" value="Spore Coat Polysaccharide Biosynthesis Protein SpsA, Chain A"/>
    <property type="match status" value="1"/>
</dbReference>
<evidence type="ECO:0000313" key="10">
    <source>
        <dbReference type="Proteomes" id="UP001287286"/>
    </source>
</evidence>
<dbReference type="SUPFAM" id="SSF53448">
    <property type="entry name" value="Nucleotide-diphospho-sugar transferases"/>
    <property type="match status" value="2"/>
</dbReference>
<comment type="caution">
    <text evidence="9">The sequence shown here is derived from an EMBL/GenBank/DDBJ whole genome shotgun (WGS) entry which is preliminary data.</text>
</comment>
<evidence type="ECO:0000256" key="2">
    <source>
        <dbReference type="ARBA" id="ARBA00009003"/>
    </source>
</evidence>
<comment type="similarity">
    <text evidence="2">Belongs to the glycosyltransferase 32 family.</text>
</comment>
<dbReference type="InterPro" id="IPR004263">
    <property type="entry name" value="Exostosin"/>
</dbReference>
<evidence type="ECO:0000256" key="3">
    <source>
        <dbReference type="ARBA" id="ARBA00022679"/>
    </source>
</evidence>
<dbReference type="Pfam" id="PF09258">
    <property type="entry name" value="Glyco_transf_64"/>
    <property type="match status" value="1"/>
</dbReference>
<feature type="transmembrane region" description="Helical" evidence="7">
    <location>
        <begin position="154"/>
        <end position="175"/>
    </location>
</feature>
<feature type="transmembrane region" description="Helical" evidence="7">
    <location>
        <begin position="538"/>
        <end position="561"/>
    </location>
</feature>
<keyword evidence="4 7" id="KW-0472">Membrane</keyword>
<protein>
    <submittedName>
        <fullName evidence="9">CAZyme family GT64 and GT32</fullName>
    </submittedName>
</protein>
<sequence length="1783" mass="196294">MSWLRGRPRQASWRPSIAAFCRDFRNNPISRLPGIEACNRTPRGPLDERTDERPQLAAAKLIWAIHRQNSDGLDSVHSSCAGVTGIGNRAIGSPPGAHQRPPLQVDAANAPTLVPTTRLGSAKVRRSPGAEPLDHAGPMAFRLPTFKVRLWRKLSIATVIVVFLLTFLLLGQGFVADDTAHPPSYLQQHPKSPRCSSRNLTAAAEAWRRTEDRYKDLIEDKFTVALSTFHRPKELDHTLGTLLSVYIPSLYEIVVVWNNLDQEPPEDFISSHGVPVRYRVPSRDSLNEKLRPDPTYRTKAILLSDDDVYYRPSDLDYVFQMWRQFGQDRLVGALARCASLDRRGQWQYHFCHRGEGAGAYSIVLTNLAFAHIGFLDYYFSDAPEAVSVRDHVDAQFNCEDIGLNALASMLTRRGPLLVRGSEQWVNLSPPSGISRNPHHLETRSACLNRFAEAIGCMPLVDEMGRVERGYKHNVWGATLATLEEVTKRGQKSCDRALGHGHARRAPLRLSSLRVGTETTRTMKSAMPRRGRGPSSATMLPLALIATILLIPPVDASPFFAATPQRFNFFPLQSAKTFDPIRDASCRASYDKYLAARARSDYPDANHWLFEHENCLLDNMTELKKTEMASAAILLGLTPVLLSSMGPSLAEVGLVALHRPLLAGLLALACPAVYPSRVMAYADDDARRVLRDRIPAAGSVAGRMRAWRFVVGVGELLVAAAAAGSTLYTSYELGLRTIFNQDGPVYFMPLILSLFPLLMHTAASSTFIVQRHLLSRKAKQQRRGVALDLSIVDSTSGGDKQLRSASWWAKLASWTEREFQPTHFHGAVDEAVLRPKLATISVHWVCRVFAILHVLYGVLVFSSLLFILTADAGVVVVRYLVSALVSKLLLAFQLGGMRLAESEDADGIFHGADDEIERYGRAGERSTLRMSESLAMGSVRRETMPRASGVGVDTPESISLALGGIYIAAMLGCPKSIAARKCRQTSRLSEDGVITTNNDVFQETTKGKQPSAFCIPAIRRTHLSSRKCVLAVVAPTVRRNSHRLTPSVTATTHAGRLRPRHNHIRQRRYYVWLGEKSADRFCKRDSRCARMPVTPSRELYARAGDGATSSRSSSRGSSNDVKQQTPRQTDRQNTRSSVAGQDAEGSALYRAADSHWVASSPPPDEDGPPGASWHAGRRSWMPGAKTASRDVEPSRNENIHQTVPAEAGHPTAAASPVIIVGFAFKQGVEQGGTTITTSTAAGTIATIPIPDQTPKSSEEGEEEKNSKRASLLEWTPPQVESATHITTGSLTRGGGVSLRARSEASEGGPATVTSGASMMALIVVLADCFRSPVPCHLCCCRERWDEDGIEKGQGTAFQGARARASGMETTARRAHNTVRMLRATYFASRKRRNTPQRESSSSISRLPSTHTRLSVSGTLVDTMRARLLLALAAISLLLYNIRDHISQLGEVARTYATFYSLLRQHPELLYRYPTDRQDTTTPPTILGDDAAQDTLTTAAAAAASNATRIPRIMHQIALGSANMSKYADAMATCRAMHPDWEFMLWTDGNASDFIADNYPWALPHYTRYPQQIQRANILRYAVLHAMGGVYLDLDVSCLVRLDDTPLVELPFVSPGAYPAGVNNAFIAARKGHAFLEHLIEAVPRYDMFWGLPMRVPYVENMLSTGCMFFSNRWMSFVRMLYRRQQRGEDIDEAQRVYILADATGDMAAHMLRGKVTTPLFAHGGASSWHSWDAALIILIGKHYIIFGALITALLSAAAASVACLEGGEEVKRRQGELGMTTPPR</sequence>
<feature type="transmembrane region" description="Helical" evidence="7">
    <location>
        <begin position="655"/>
        <end position="673"/>
    </location>
</feature>
<feature type="transmembrane region" description="Helical" evidence="7">
    <location>
        <begin position="628"/>
        <end position="649"/>
    </location>
</feature>
<keyword evidence="7" id="KW-1133">Transmembrane helix</keyword>
<accession>A0ABR0CBY9</accession>
<dbReference type="EMBL" id="JAWRVI010000005">
    <property type="protein sequence ID" value="KAK4093672.1"/>
    <property type="molecule type" value="Genomic_DNA"/>
</dbReference>
<feature type="transmembrane region" description="Helical" evidence="7">
    <location>
        <begin position="1742"/>
        <end position="1763"/>
    </location>
</feature>
<dbReference type="InterPro" id="IPR015338">
    <property type="entry name" value="GT64_dom"/>
</dbReference>
<dbReference type="InterPro" id="IPR007577">
    <property type="entry name" value="GlycoTrfase_DXD_sugar-bd_CS"/>
</dbReference>
<evidence type="ECO:0000256" key="4">
    <source>
        <dbReference type="ARBA" id="ARBA00023136"/>
    </source>
</evidence>
<dbReference type="PANTHER" id="PTHR48261:SF2">
    <property type="entry name" value="ACETYLGLUCOSAMINYLTRANSFERASE"/>
    <property type="match status" value="1"/>
</dbReference>
<feature type="region of interest" description="Disordered" evidence="6">
    <location>
        <begin position="1098"/>
        <end position="1195"/>
    </location>
</feature>
<evidence type="ECO:0000313" key="9">
    <source>
        <dbReference type="EMBL" id="KAK4093672.1"/>
    </source>
</evidence>
<dbReference type="Proteomes" id="UP001287286">
    <property type="component" value="Unassembled WGS sequence"/>
</dbReference>
<keyword evidence="10" id="KW-1185">Reference proteome</keyword>
<keyword evidence="5" id="KW-1015">Disulfide bond</keyword>
<dbReference type="InterPro" id="IPR029044">
    <property type="entry name" value="Nucleotide-diphossugar_trans"/>
</dbReference>
<feature type="transmembrane region" description="Helical" evidence="7">
    <location>
        <begin position="843"/>
        <end position="867"/>
    </location>
</feature>
<evidence type="ECO:0000259" key="8">
    <source>
        <dbReference type="Pfam" id="PF09258"/>
    </source>
</evidence>
<comment type="subcellular location">
    <subcellularLocation>
        <location evidence="1">Membrane</location>
    </subcellularLocation>
</comment>
<dbReference type="Pfam" id="PF04488">
    <property type="entry name" value="Gly_transf_sug"/>
    <property type="match status" value="1"/>
</dbReference>
<gene>
    <name evidence="9" type="ORF">Purlil1_2006</name>
</gene>
<evidence type="ECO:0000256" key="7">
    <source>
        <dbReference type="SAM" id="Phobius"/>
    </source>
</evidence>
<feature type="transmembrane region" description="Helical" evidence="7">
    <location>
        <begin position="708"/>
        <end position="730"/>
    </location>
</feature>
<proteinExistence type="inferred from homology"/>
<dbReference type="PANTHER" id="PTHR48261">
    <property type="entry name" value="ACETYLGLUCOSAMINYLTRANSFERASE"/>
    <property type="match status" value="1"/>
</dbReference>
<evidence type="ECO:0000256" key="5">
    <source>
        <dbReference type="ARBA" id="ARBA00023157"/>
    </source>
</evidence>
<feature type="compositionally biased region" description="Basic and acidic residues" evidence="6">
    <location>
        <begin position="1186"/>
        <end position="1195"/>
    </location>
</feature>